<proteinExistence type="predicted"/>
<dbReference type="AlphaFoldDB" id="A0A1G2KME0"/>
<keyword evidence="1" id="KW-0812">Transmembrane</keyword>
<evidence type="ECO:0000313" key="3">
    <source>
        <dbReference type="Proteomes" id="UP000177362"/>
    </source>
</evidence>
<reference evidence="2 3" key="1">
    <citation type="journal article" date="2016" name="Nat. Commun.">
        <title>Thousands of microbial genomes shed light on interconnected biogeochemical processes in an aquifer system.</title>
        <authorList>
            <person name="Anantharaman K."/>
            <person name="Brown C.T."/>
            <person name="Hug L.A."/>
            <person name="Sharon I."/>
            <person name="Castelle C.J."/>
            <person name="Probst A.J."/>
            <person name="Thomas B.C."/>
            <person name="Singh A."/>
            <person name="Wilkins M.J."/>
            <person name="Karaoz U."/>
            <person name="Brodie E.L."/>
            <person name="Williams K.H."/>
            <person name="Hubbard S.S."/>
            <person name="Banfield J.F."/>
        </authorList>
    </citation>
    <scope>NUCLEOTIDE SEQUENCE [LARGE SCALE GENOMIC DNA]</scope>
</reference>
<sequence length="146" mass="15758">MAIGDKTNQILDRIREKPESTRWALVVAITLVSSAVLVVFWVRDISHKVAALQAPRDQPGQSGSVFLPNSFSASLANLADTFKALQRGEDPTAVGDELAKKTAEADKPPLEEPSALGYVARGFGEMMRYNLASIGAAMGNLFHGRF</sequence>
<evidence type="ECO:0000256" key="1">
    <source>
        <dbReference type="SAM" id="Phobius"/>
    </source>
</evidence>
<feature type="transmembrane region" description="Helical" evidence="1">
    <location>
        <begin position="23"/>
        <end position="42"/>
    </location>
</feature>
<organism evidence="2 3">
    <name type="scientific">Candidatus Sungbacteria bacterium RIFCSPHIGHO2_02_FULL_49_12</name>
    <dbReference type="NCBI Taxonomy" id="1802271"/>
    <lineage>
        <taxon>Bacteria</taxon>
        <taxon>Candidatus Sungiibacteriota</taxon>
    </lineage>
</organism>
<accession>A0A1G2KME0</accession>
<keyword evidence="1" id="KW-1133">Transmembrane helix</keyword>
<gene>
    <name evidence="2" type="ORF">A3C11_01850</name>
</gene>
<dbReference type="EMBL" id="MHQJ01000041">
    <property type="protein sequence ID" value="OHA00627.1"/>
    <property type="molecule type" value="Genomic_DNA"/>
</dbReference>
<dbReference type="Proteomes" id="UP000177362">
    <property type="component" value="Unassembled WGS sequence"/>
</dbReference>
<name>A0A1G2KME0_9BACT</name>
<comment type="caution">
    <text evidence="2">The sequence shown here is derived from an EMBL/GenBank/DDBJ whole genome shotgun (WGS) entry which is preliminary data.</text>
</comment>
<keyword evidence="1" id="KW-0472">Membrane</keyword>
<protein>
    <submittedName>
        <fullName evidence="2">Uncharacterized protein</fullName>
    </submittedName>
</protein>
<evidence type="ECO:0000313" key="2">
    <source>
        <dbReference type="EMBL" id="OHA00627.1"/>
    </source>
</evidence>
<dbReference type="STRING" id="1802271.A3C11_01850"/>